<evidence type="ECO:0000256" key="5">
    <source>
        <dbReference type="ARBA" id="ARBA00022771"/>
    </source>
</evidence>
<evidence type="ECO:0008006" key="14">
    <source>
        <dbReference type="Google" id="ProtNLM"/>
    </source>
</evidence>
<keyword evidence="4" id="KW-0479">Metal-binding</keyword>
<dbReference type="Pfam" id="PF13880">
    <property type="entry name" value="Acetyltransf_13"/>
    <property type="match status" value="1"/>
</dbReference>
<dbReference type="EMBL" id="JBGBPQ010000008">
    <property type="protein sequence ID" value="KAL1521061.1"/>
    <property type="molecule type" value="Genomic_DNA"/>
</dbReference>
<keyword evidence="8" id="KW-0131">Cell cycle</keyword>
<evidence type="ECO:0000259" key="11">
    <source>
        <dbReference type="Pfam" id="PF13880"/>
    </source>
</evidence>
<comment type="similarity">
    <text evidence="2">Belongs to the acetyltransferase family. ECO subfamily.</text>
</comment>
<keyword evidence="13" id="KW-1185">Reference proteome</keyword>
<evidence type="ECO:0000256" key="1">
    <source>
        <dbReference type="ARBA" id="ARBA00004123"/>
    </source>
</evidence>
<evidence type="ECO:0000256" key="7">
    <source>
        <dbReference type="ARBA" id="ARBA00023242"/>
    </source>
</evidence>
<dbReference type="PANTHER" id="PTHR45884:SF2">
    <property type="entry name" value="N-ACETYLTRANSFERASE ECO"/>
    <property type="match status" value="1"/>
</dbReference>
<name>A0AB34JGT9_PRYPA</name>
<evidence type="ECO:0000313" key="13">
    <source>
        <dbReference type="Proteomes" id="UP001515480"/>
    </source>
</evidence>
<dbReference type="GO" id="GO:0000785">
    <property type="term" value="C:chromatin"/>
    <property type="evidence" value="ECO:0007669"/>
    <property type="project" value="TreeGrafter"/>
</dbReference>
<accession>A0AB34JGT9</accession>
<organism evidence="12 13">
    <name type="scientific">Prymnesium parvum</name>
    <name type="common">Toxic golden alga</name>
    <dbReference type="NCBI Taxonomy" id="97485"/>
    <lineage>
        <taxon>Eukaryota</taxon>
        <taxon>Haptista</taxon>
        <taxon>Haptophyta</taxon>
        <taxon>Prymnesiophyceae</taxon>
        <taxon>Prymnesiales</taxon>
        <taxon>Prymnesiaceae</taxon>
        <taxon>Prymnesium</taxon>
    </lineage>
</organism>
<dbReference type="GO" id="GO:0007064">
    <property type="term" value="P:mitotic sister chromatid cohesion"/>
    <property type="evidence" value="ECO:0007669"/>
    <property type="project" value="TreeGrafter"/>
</dbReference>
<comment type="subcellular location">
    <subcellularLocation>
        <location evidence="1">Nucleus</location>
    </subcellularLocation>
</comment>
<comment type="caution">
    <text evidence="12">The sequence shown here is derived from an EMBL/GenBank/DDBJ whole genome shotgun (WGS) entry which is preliminary data.</text>
</comment>
<dbReference type="Gene3D" id="3.40.630.30">
    <property type="match status" value="1"/>
</dbReference>
<dbReference type="InterPro" id="IPR028009">
    <property type="entry name" value="ESCO_Acetyltransf_dom"/>
</dbReference>
<dbReference type="SUPFAM" id="SSF55729">
    <property type="entry name" value="Acyl-CoA N-acyltransferases (Nat)"/>
    <property type="match status" value="1"/>
</dbReference>
<dbReference type="GO" id="GO:0005634">
    <property type="term" value="C:nucleus"/>
    <property type="evidence" value="ECO:0007669"/>
    <property type="project" value="UniProtKB-SubCell"/>
</dbReference>
<keyword evidence="5" id="KW-0863">Zinc-finger</keyword>
<reference evidence="12 13" key="1">
    <citation type="journal article" date="2024" name="Science">
        <title>Giant polyketide synthase enzymes in the biosynthesis of giant marine polyether toxins.</title>
        <authorList>
            <person name="Fallon T.R."/>
            <person name="Shende V.V."/>
            <person name="Wierzbicki I.H."/>
            <person name="Pendleton A.L."/>
            <person name="Watervoot N.F."/>
            <person name="Auber R.P."/>
            <person name="Gonzalez D.J."/>
            <person name="Wisecaver J.H."/>
            <person name="Moore B.S."/>
        </authorList>
    </citation>
    <scope>NUCLEOTIDE SEQUENCE [LARGE SCALE GENOMIC DNA]</scope>
    <source>
        <strain evidence="12 13">12B1</strain>
    </source>
</reference>
<feature type="domain" description="N-acetyltransferase ESCO acetyl-transferase" evidence="11">
    <location>
        <begin position="192"/>
        <end position="260"/>
    </location>
</feature>
<dbReference type="PANTHER" id="PTHR45884">
    <property type="entry name" value="N-ACETYLTRANSFERASE ECO"/>
    <property type="match status" value="1"/>
</dbReference>
<evidence type="ECO:0000256" key="3">
    <source>
        <dbReference type="ARBA" id="ARBA00022679"/>
    </source>
</evidence>
<evidence type="ECO:0000256" key="8">
    <source>
        <dbReference type="ARBA" id="ARBA00023306"/>
    </source>
</evidence>
<evidence type="ECO:0000256" key="2">
    <source>
        <dbReference type="ARBA" id="ARBA00005816"/>
    </source>
</evidence>
<evidence type="ECO:0000256" key="6">
    <source>
        <dbReference type="ARBA" id="ARBA00022833"/>
    </source>
</evidence>
<evidence type="ECO:0000256" key="4">
    <source>
        <dbReference type="ARBA" id="ARBA00022723"/>
    </source>
</evidence>
<keyword evidence="3" id="KW-0808">Transferase</keyword>
<evidence type="ECO:0000256" key="9">
    <source>
        <dbReference type="ARBA" id="ARBA00023315"/>
    </source>
</evidence>
<dbReference type="GO" id="GO:0061733">
    <property type="term" value="F:protein-lysine-acetyltransferase activity"/>
    <property type="evidence" value="ECO:0007669"/>
    <property type="project" value="TreeGrafter"/>
</dbReference>
<gene>
    <name evidence="12" type="ORF">AB1Y20_022616</name>
</gene>
<dbReference type="InterPro" id="IPR016181">
    <property type="entry name" value="Acyl_CoA_acyltransferase"/>
</dbReference>
<dbReference type="InterPro" id="IPR028005">
    <property type="entry name" value="AcTrfase_ESCO_Znf_dom"/>
</dbReference>
<evidence type="ECO:0000259" key="10">
    <source>
        <dbReference type="Pfam" id="PF13878"/>
    </source>
</evidence>
<keyword evidence="9" id="KW-0012">Acyltransferase</keyword>
<sequence>MSAQAWNQLLKPSGVKALALKTTQKRKHAGSSSKHNPPPLEQMYLDFGQRSLKGHCEDCGMRYTEGDRTDEEAHRKYHRRVLAGVTFRGAVTERVVHQRPDGLQIIAIHSTDPPEKLRKLAEAKRHIDDELGCSVQLPACFRAFVCVTPAGRMAGCVIAEPRKVGYRLCETLDGGHHDHAEVAVLQHDGLAQPALCGISQIWVSREHRRLSIGSQLLEAVRQNMVIGFELPKEKIAFSQPTASGRALATAYTGTKNFLVYT</sequence>
<protein>
    <recommendedName>
        <fullName evidence="14">N-acetyltransferase ECO1</fullName>
    </recommendedName>
</protein>
<dbReference type="Pfam" id="PF13878">
    <property type="entry name" value="zf-C2H2_3"/>
    <property type="match status" value="1"/>
</dbReference>
<dbReference type="Proteomes" id="UP001515480">
    <property type="component" value="Unassembled WGS sequence"/>
</dbReference>
<proteinExistence type="inferred from homology"/>
<feature type="domain" description="N-acetyltransferase ESCO zinc-finger" evidence="10">
    <location>
        <begin position="42"/>
        <end position="80"/>
    </location>
</feature>
<dbReference type="GO" id="GO:0008270">
    <property type="term" value="F:zinc ion binding"/>
    <property type="evidence" value="ECO:0007669"/>
    <property type="project" value="UniProtKB-KW"/>
</dbReference>
<evidence type="ECO:0000313" key="12">
    <source>
        <dbReference type="EMBL" id="KAL1521061.1"/>
    </source>
</evidence>
<keyword evidence="7" id="KW-0539">Nucleus</keyword>
<keyword evidence="6" id="KW-0862">Zinc</keyword>
<dbReference type="AlphaFoldDB" id="A0AB34JGT9"/>